<dbReference type="EMBL" id="PQXI01000383">
    <property type="protein sequence ID" value="TGO18325.1"/>
    <property type="molecule type" value="Genomic_DNA"/>
</dbReference>
<accession>A0A4Z1F1R4</accession>
<organism evidence="1 2">
    <name type="scientific">Botrytis paeoniae</name>
    <dbReference type="NCBI Taxonomy" id="278948"/>
    <lineage>
        <taxon>Eukaryota</taxon>
        <taxon>Fungi</taxon>
        <taxon>Dikarya</taxon>
        <taxon>Ascomycota</taxon>
        <taxon>Pezizomycotina</taxon>
        <taxon>Leotiomycetes</taxon>
        <taxon>Helotiales</taxon>
        <taxon>Sclerotiniaceae</taxon>
        <taxon>Botrytis</taxon>
    </lineage>
</organism>
<gene>
    <name evidence="1" type="ORF">BPAE_0385g00040</name>
</gene>
<evidence type="ECO:0000313" key="1">
    <source>
        <dbReference type="EMBL" id="TGO18325.1"/>
    </source>
</evidence>
<sequence>MVTGQVEVRTTEVIKVEVEFVVDTVVEEVAVEFWDEVIAGGEDEEDYVVEVEVEILLLFEELRAWELNLGQIQMYHLLRMPVLYLRDN</sequence>
<protein>
    <submittedName>
        <fullName evidence="1">Uncharacterized protein</fullName>
    </submittedName>
</protein>
<reference evidence="1 2" key="1">
    <citation type="submission" date="2017-12" db="EMBL/GenBank/DDBJ databases">
        <title>Comparative genomics of Botrytis spp.</title>
        <authorList>
            <person name="Valero-Jimenez C.A."/>
            <person name="Tapia P."/>
            <person name="Veloso J."/>
            <person name="Silva-Moreno E."/>
            <person name="Staats M."/>
            <person name="Valdes J.H."/>
            <person name="Van Kan J.A.L."/>
        </authorList>
    </citation>
    <scope>NUCLEOTIDE SEQUENCE [LARGE SCALE GENOMIC DNA]</scope>
    <source>
        <strain evidence="1 2">Bp0003</strain>
    </source>
</reference>
<proteinExistence type="predicted"/>
<name>A0A4Z1F1R4_9HELO</name>
<keyword evidence="2" id="KW-1185">Reference proteome</keyword>
<comment type="caution">
    <text evidence="1">The sequence shown here is derived from an EMBL/GenBank/DDBJ whole genome shotgun (WGS) entry which is preliminary data.</text>
</comment>
<evidence type="ECO:0000313" key="2">
    <source>
        <dbReference type="Proteomes" id="UP000297910"/>
    </source>
</evidence>
<dbReference type="AlphaFoldDB" id="A0A4Z1F1R4"/>
<dbReference type="Proteomes" id="UP000297910">
    <property type="component" value="Unassembled WGS sequence"/>
</dbReference>